<feature type="domain" description="Integrase catalytic" evidence="2">
    <location>
        <begin position="437"/>
        <end position="636"/>
    </location>
</feature>
<name>A0A7G8Q9L4_9GAMM</name>
<dbReference type="RefSeq" id="WP_187058938.1">
    <property type="nucleotide sequence ID" value="NZ_CP060412.1"/>
</dbReference>
<dbReference type="GO" id="GO:0015074">
    <property type="term" value="P:DNA integration"/>
    <property type="evidence" value="ECO:0007669"/>
    <property type="project" value="InterPro"/>
</dbReference>
<feature type="region of interest" description="Disordered" evidence="1">
    <location>
        <begin position="756"/>
        <end position="819"/>
    </location>
</feature>
<protein>
    <recommendedName>
        <fullName evidence="2">Integrase catalytic domain-containing protein</fullName>
    </recommendedName>
</protein>
<reference evidence="3 4" key="1">
    <citation type="submission" date="2020-08" db="EMBL/GenBank/DDBJ databases">
        <title>Dyella sp. G9 isolated from forest soil.</title>
        <authorList>
            <person name="Fu J."/>
            <person name="Qiu L."/>
        </authorList>
    </citation>
    <scope>NUCLEOTIDE SEQUENCE [LARGE SCALE GENOMIC DNA]</scope>
    <source>
        <strain evidence="3 4">G9</strain>
    </source>
</reference>
<dbReference type="AlphaFoldDB" id="A0A7G8Q9L4"/>
<dbReference type="InterPro" id="IPR036397">
    <property type="entry name" value="RNaseH_sf"/>
</dbReference>
<organism evidence="3 4">
    <name type="scientific">Dyella telluris</name>
    <dbReference type="NCBI Taxonomy" id="2763498"/>
    <lineage>
        <taxon>Bacteria</taxon>
        <taxon>Pseudomonadati</taxon>
        <taxon>Pseudomonadota</taxon>
        <taxon>Gammaproteobacteria</taxon>
        <taxon>Lysobacterales</taxon>
        <taxon>Rhodanobacteraceae</taxon>
        <taxon>Dyella</taxon>
    </lineage>
</organism>
<evidence type="ECO:0000256" key="1">
    <source>
        <dbReference type="SAM" id="MobiDB-lite"/>
    </source>
</evidence>
<keyword evidence="4" id="KW-1185">Reference proteome</keyword>
<dbReference type="EMBL" id="CP060412">
    <property type="protein sequence ID" value="QNK03472.1"/>
    <property type="molecule type" value="Genomic_DNA"/>
</dbReference>
<evidence type="ECO:0000259" key="2">
    <source>
        <dbReference type="PROSITE" id="PS50994"/>
    </source>
</evidence>
<dbReference type="Proteomes" id="UP000515873">
    <property type="component" value="Chromosome"/>
</dbReference>
<sequence length="819" mass="92493">MVTTALKLDLPFVEQERLGGPDKTQRLESYGRAECSRFQIAQIEAMAADSGLRLVGKGALNNMRTRFVSIKNKAVRVIESHTCERTFAYLLEFDPGVVGYYVQVPCRGIERTNENGARHVSHATLDFLVFRLDCIELVECKTEAWLEAHEGKDGWHREGDGWTCDPYKQWAEARGLVFRVFVLTEPFANQLRTLEAMYATMDLPLTREELRVAERAIALLAKKPYSIEDMGETLPGFNGRIALSLLAQHKCYGLVQSTPFDLPQHFYLYSDQEQARLADAQAFSALRTTIAQPADLDPLTTASATDLKFALKRYEIVQRIEAGLEKGSVRMRKLVANVREAVSQGKPALSACLTQYAKSGNRESRLDPMQQECMTWVIRALWNRGKVRTRKNLWFELEKECQRHHVVTPSRETLNYYLRQDDATKRALAAGGMRAYQAARPISDPTLRSGKAIGYGHTLHIDSSQFDGRCGKQVEEAFSGNKPWFYIGIDEAIEKPMAKAIYFGKACTNGVALLMRDFVRRHGFLPFVIVLDRGSENDSKWLQAFCLEKGITLIQSPTGGSRFNGQAESAIKRINENVAHDLPGSTKPDQKGRKVDGKYKSEKTARLTFHVLNQALEDYAFKDMPETPTDDDYSPDDRMDEAMSRYGVMGRPQVLDDDYLIKTSVDIKFTGKATEKRGIKLASGIFTSKPLSILLRRFQPEEVRQDCENGSLLFVKIGGTWVKAFLNAILTLASQSVEERLFDHCWAPYARRNGRKRAQDSDRKRYHRHQEAEARAEAAAAQAVVDAKQGSEQQDTEAPDEDFDALDAWNNCEPLTEED</sequence>
<dbReference type="KEGG" id="dtl:H8F01_10345"/>
<feature type="compositionally biased region" description="Basic and acidic residues" evidence="1">
    <location>
        <begin position="757"/>
        <end position="776"/>
    </location>
</feature>
<dbReference type="PROSITE" id="PS50994">
    <property type="entry name" value="INTEGRASE"/>
    <property type="match status" value="1"/>
</dbReference>
<gene>
    <name evidence="3" type="ORF">H8F01_10345</name>
</gene>
<feature type="compositionally biased region" description="Acidic residues" evidence="1">
    <location>
        <begin position="794"/>
        <end position="805"/>
    </location>
</feature>
<dbReference type="InterPro" id="IPR012337">
    <property type="entry name" value="RNaseH-like_sf"/>
</dbReference>
<proteinExistence type="predicted"/>
<dbReference type="SUPFAM" id="SSF53098">
    <property type="entry name" value="Ribonuclease H-like"/>
    <property type="match status" value="1"/>
</dbReference>
<dbReference type="InterPro" id="IPR001584">
    <property type="entry name" value="Integrase_cat-core"/>
</dbReference>
<accession>A0A7G8Q9L4</accession>
<dbReference type="GO" id="GO:0003676">
    <property type="term" value="F:nucleic acid binding"/>
    <property type="evidence" value="ECO:0007669"/>
    <property type="project" value="InterPro"/>
</dbReference>
<dbReference type="Gene3D" id="3.30.420.10">
    <property type="entry name" value="Ribonuclease H-like superfamily/Ribonuclease H"/>
    <property type="match status" value="1"/>
</dbReference>
<evidence type="ECO:0000313" key="4">
    <source>
        <dbReference type="Proteomes" id="UP000515873"/>
    </source>
</evidence>
<evidence type="ECO:0000313" key="3">
    <source>
        <dbReference type="EMBL" id="QNK03472.1"/>
    </source>
</evidence>